<dbReference type="Gene3D" id="3.40.140.10">
    <property type="entry name" value="Cytidine Deaminase, domain 2"/>
    <property type="match status" value="1"/>
</dbReference>
<dbReference type="PANTHER" id="PTHR11079:SF162">
    <property type="entry name" value="RIBOFLAVIN BIOSYNTHESIS PROTEIN PYRD, CHLOROPLASTIC"/>
    <property type="match status" value="1"/>
</dbReference>
<protein>
    <submittedName>
        <fullName evidence="2">Nucleoside deaminase</fullName>
    </submittedName>
</protein>
<comment type="caution">
    <text evidence="2">The sequence shown here is derived from an EMBL/GenBank/DDBJ whole genome shotgun (WGS) entry which is preliminary data.</text>
</comment>
<name>A0A3P1SV98_9GAMM</name>
<dbReference type="InterPro" id="IPR016193">
    <property type="entry name" value="Cytidine_deaminase-like"/>
</dbReference>
<accession>A0A3P1SV98</accession>
<organism evidence="2 3">
    <name type="scientific">Amphritea balenae</name>
    <dbReference type="NCBI Taxonomy" id="452629"/>
    <lineage>
        <taxon>Bacteria</taxon>
        <taxon>Pseudomonadati</taxon>
        <taxon>Pseudomonadota</taxon>
        <taxon>Gammaproteobacteria</taxon>
        <taxon>Oceanospirillales</taxon>
        <taxon>Oceanospirillaceae</taxon>
        <taxon>Amphritea</taxon>
    </lineage>
</organism>
<proteinExistence type="predicted"/>
<keyword evidence="3" id="KW-1185">Reference proteome</keyword>
<dbReference type="CDD" id="cd01285">
    <property type="entry name" value="nucleoside_deaminase"/>
    <property type="match status" value="1"/>
</dbReference>
<dbReference type="RefSeq" id="WP_124924214.1">
    <property type="nucleotide sequence ID" value="NZ_BMOH01000001.1"/>
</dbReference>
<dbReference type="InterPro" id="IPR002125">
    <property type="entry name" value="CMP_dCMP_dom"/>
</dbReference>
<evidence type="ECO:0000259" key="1">
    <source>
        <dbReference type="PROSITE" id="PS51747"/>
    </source>
</evidence>
<evidence type="ECO:0000313" key="3">
    <source>
        <dbReference type="Proteomes" id="UP000267535"/>
    </source>
</evidence>
<dbReference type="GO" id="GO:0003824">
    <property type="term" value="F:catalytic activity"/>
    <property type="evidence" value="ECO:0007669"/>
    <property type="project" value="InterPro"/>
</dbReference>
<dbReference type="PANTHER" id="PTHR11079">
    <property type="entry name" value="CYTOSINE DEAMINASE FAMILY MEMBER"/>
    <property type="match status" value="1"/>
</dbReference>
<dbReference type="Pfam" id="PF00383">
    <property type="entry name" value="dCMP_cyt_deam_1"/>
    <property type="match status" value="1"/>
</dbReference>
<dbReference type="PROSITE" id="PS51747">
    <property type="entry name" value="CYT_DCMP_DEAMINASES_2"/>
    <property type="match status" value="1"/>
</dbReference>
<reference evidence="2 3" key="1">
    <citation type="submission" date="2018-11" db="EMBL/GenBank/DDBJ databases">
        <title>The draft genome sequence of Amphritea balenae JAMM 1525T.</title>
        <authorList>
            <person name="Fang Z."/>
            <person name="Zhang Y."/>
            <person name="Han X."/>
        </authorList>
    </citation>
    <scope>NUCLEOTIDE SEQUENCE [LARGE SCALE GENOMIC DNA]</scope>
    <source>
        <strain evidence="2 3">JAMM 1525</strain>
    </source>
</reference>
<evidence type="ECO:0000313" key="2">
    <source>
        <dbReference type="EMBL" id="RRD01142.1"/>
    </source>
</evidence>
<gene>
    <name evidence="2" type="ORF">EHS89_00845</name>
</gene>
<feature type="domain" description="CMP/dCMP-type deaminase" evidence="1">
    <location>
        <begin position="26"/>
        <end position="134"/>
    </location>
</feature>
<dbReference type="EMBL" id="RQXV01000001">
    <property type="protein sequence ID" value="RRD01142.1"/>
    <property type="molecule type" value="Genomic_DNA"/>
</dbReference>
<dbReference type="SUPFAM" id="SSF53927">
    <property type="entry name" value="Cytidine deaminase-like"/>
    <property type="match status" value="1"/>
</dbReference>
<dbReference type="OrthoDB" id="9802676at2"/>
<dbReference type="Proteomes" id="UP000267535">
    <property type="component" value="Unassembled WGS sequence"/>
</dbReference>
<dbReference type="AlphaFoldDB" id="A0A3P1SV98"/>
<sequence length="185" mass="20434">MSDKSIEGLIKRLASTNPNPDYLDDENALKCCRLALDAYEQGNYGVAALLLNERREVVAQAENRVFSQGYNSSAHAEMILIDQLEQGSLGHSPAQLTMLVSLEPCPMCLSRLLLSGIGSVRFIANDSDGGMISRLNSYPPAWRNLVQLQNHYRAHVSEPVLKIAEDLAAMNLANLRHKLFMHIGS</sequence>